<reference evidence="2 3" key="2">
    <citation type="journal article" date="2013" name="PLoS Genet.">
        <title>Comparative genome structure, secondary metabolite, and effector coding capacity across Cochliobolus pathogens.</title>
        <authorList>
            <person name="Condon B.J."/>
            <person name="Leng Y."/>
            <person name="Wu D."/>
            <person name="Bushley K.E."/>
            <person name="Ohm R.A."/>
            <person name="Otillar R."/>
            <person name="Martin J."/>
            <person name="Schackwitz W."/>
            <person name="Grimwood J."/>
            <person name="MohdZainudin N."/>
            <person name="Xue C."/>
            <person name="Wang R."/>
            <person name="Manning V.A."/>
            <person name="Dhillon B."/>
            <person name="Tu Z.J."/>
            <person name="Steffenson B.J."/>
            <person name="Salamov A."/>
            <person name="Sun H."/>
            <person name="Lowry S."/>
            <person name="LaButti K."/>
            <person name="Han J."/>
            <person name="Copeland A."/>
            <person name="Lindquist E."/>
            <person name="Barry K."/>
            <person name="Schmutz J."/>
            <person name="Baker S.E."/>
            <person name="Ciuffetti L.M."/>
            <person name="Grigoriev I.V."/>
            <person name="Zhong S."/>
            <person name="Turgeon B.G."/>
        </authorList>
    </citation>
    <scope>NUCLEOTIDE SEQUENCE [LARGE SCALE GENOMIC DNA]</scope>
    <source>
        <strain evidence="3">28A</strain>
    </source>
</reference>
<feature type="domain" description="Methyltransferase type 11" evidence="1">
    <location>
        <begin position="76"/>
        <end position="168"/>
    </location>
</feature>
<proteinExistence type="predicted"/>
<dbReference type="GO" id="GO:0010420">
    <property type="term" value="F:polyprenyldihydroxybenzoate methyltransferase activity"/>
    <property type="evidence" value="ECO:0007669"/>
    <property type="project" value="TreeGrafter"/>
</dbReference>
<dbReference type="CDD" id="cd02440">
    <property type="entry name" value="AdoMet_MTases"/>
    <property type="match status" value="1"/>
</dbReference>
<dbReference type="InterPro" id="IPR013216">
    <property type="entry name" value="Methyltransf_11"/>
</dbReference>
<dbReference type="PANTHER" id="PTHR43464:SF23">
    <property type="entry name" value="JUVENILE HORMONE ACID O-METHYLTRANSFERASE"/>
    <property type="match status" value="1"/>
</dbReference>
<dbReference type="PANTHER" id="PTHR43464">
    <property type="entry name" value="METHYLTRANSFERASE"/>
    <property type="match status" value="1"/>
</dbReference>
<evidence type="ECO:0000313" key="2">
    <source>
        <dbReference type="EMBL" id="EOA86168.1"/>
    </source>
</evidence>
<dbReference type="Gene3D" id="3.40.50.150">
    <property type="entry name" value="Vaccinia Virus protein VP39"/>
    <property type="match status" value="1"/>
</dbReference>
<sequence length="218" mass="23251">MAASDTQTSDPLLARAFAASSPSESRSLYDQWASTYDTSMSAHNFTAPQLVAAAVARGLKTNHIAPSAPLSGLKILDAGCGTGLVGIALSQLGATAIVGVDFSEGMLAVAQNTRAYNELRIADLTQRLEFGDATFDALTCCGVFTHGHLGPKPLEEFVRVVKCGGVVVATVLESFWNEQGFERVMGMLEAEAKVDVVEKKLWAYREGVEGRVLVLRKL</sequence>
<gene>
    <name evidence="2" type="ORF">SETTUDRAFT_161392</name>
</gene>
<protein>
    <recommendedName>
        <fullName evidence="1">Methyltransferase type 11 domain-containing protein</fullName>
    </recommendedName>
</protein>
<accession>R0JZ72</accession>
<evidence type="ECO:0000313" key="3">
    <source>
        <dbReference type="Proteomes" id="UP000016935"/>
    </source>
</evidence>
<name>R0JZ72_EXST2</name>
<organism evidence="2 3">
    <name type="scientific">Exserohilum turcicum (strain 28A)</name>
    <name type="common">Northern leaf blight fungus</name>
    <name type="synonym">Setosphaeria turcica</name>
    <dbReference type="NCBI Taxonomy" id="671987"/>
    <lineage>
        <taxon>Eukaryota</taxon>
        <taxon>Fungi</taxon>
        <taxon>Dikarya</taxon>
        <taxon>Ascomycota</taxon>
        <taxon>Pezizomycotina</taxon>
        <taxon>Dothideomycetes</taxon>
        <taxon>Pleosporomycetidae</taxon>
        <taxon>Pleosporales</taxon>
        <taxon>Pleosporineae</taxon>
        <taxon>Pleosporaceae</taxon>
        <taxon>Exserohilum</taxon>
    </lineage>
</organism>
<dbReference type="Proteomes" id="UP000016935">
    <property type="component" value="Unassembled WGS sequence"/>
</dbReference>
<evidence type="ECO:0000259" key="1">
    <source>
        <dbReference type="Pfam" id="PF08241"/>
    </source>
</evidence>
<reference evidence="2 3" key="1">
    <citation type="journal article" date="2012" name="PLoS Pathog.">
        <title>Diverse lifestyles and strategies of plant pathogenesis encoded in the genomes of eighteen Dothideomycetes fungi.</title>
        <authorList>
            <person name="Ohm R.A."/>
            <person name="Feau N."/>
            <person name="Henrissat B."/>
            <person name="Schoch C.L."/>
            <person name="Horwitz B.A."/>
            <person name="Barry K.W."/>
            <person name="Condon B.J."/>
            <person name="Copeland A.C."/>
            <person name="Dhillon B."/>
            <person name="Glaser F."/>
            <person name="Hesse C.N."/>
            <person name="Kosti I."/>
            <person name="LaButti K."/>
            <person name="Lindquist E.A."/>
            <person name="Lucas S."/>
            <person name="Salamov A.A."/>
            <person name="Bradshaw R.E."/>
            <person name="Ciuffetti L."/>
            <person name="Hamelin R.C."/>
            <person name="Kema G.H.J."/>
            <person name="Lawrence C."/>
            <person name="Scott J.A."/>
            <person name="Spatafora J.W."/>
            <person name="Turgeon B.G."/>
            <person name="de Wit P.J.G.M."/>
            <person name="Zhong S."/>
            <person name="Goodwin S.B."/>
            <person name="Grigoriev I.V."/>
        </authorList>
    </citation>
    <scope>NUCLEOTIDE SEQUENCE [LARGE SCALE GENOMIC DNA]</scope>
    <source>
        <strain evidence="3">28A</strain>
    </source>
</reference>
<dbReference type="RefSeq" id="XP_008026172.1">
    <property type="nucleotide sequence ID" value="XM_008027981.1"/>
</dbReference>
<dbReference type="eggNOG" id="KOG1541">
    <property type="taxonomic scope" value="Eukaryota"/>
</dbReference>
<dbReference type="SUPFAM" id="SSF53335">
    <property type="entry name" value="S-adenosyl-L-methionine-dependent methyltransferases"/>
    <property type="match status" value="1"/>
</dbReference>
<dbReference type="EMBL" id="KB908604">
    <property type="protein sequence ID" value="EOA86168.1"/>
    <property type="molecule type" value="Genomic_DNA"/>
</dbReference>
<dbReference type="GeneID" id="19398148"/>
<dbReference type="Pfam" id="PF08241">
    <property type="entry name" value="Methyltransf_11"/>
    <property type="match status" value="1"/>
</dbReference>
<keyword evidence="3" id="KW-1185">Reference proteome</keyword>
<dbReference type="OrthoDB" id="66144at2759"/>
<dbReference type="InterPro" id="IPR029063">
    <property type="entry name" value="SAM-dependent_MTases_sf"/>
</dbReference>
<dbReference type="STRING" id="671987.R0JZ72"/>
<dbReference type="AlphaFoldDB" id="R0JZ72"/>
<dbReference type="HOGENOM" id="CLU_090201_3_1_1"/>